<dbReference type="InterPro" id="IPR011650">
    <property type="entry name" value="Peptidase_M20_dimer"/>
</dbReference>
<dbReference type="Pfam" id="PF01546">
    <property type="entry name" value="Peptidase_M20"/>
    <property type="match status" value="1"/>
</dbReference>
<dbReference type="InterPro" id="IPR036264">
    <property type="entry name" value="Bact_exopeptidase_dim_dom"/>
</dbReference>
<dbReference type="EMBL" id="UINC01002199">
    <property type="protein sequence ID" value="SUZ94048.1"/>
    <property type="molecule type" value="Genomic_DNA"/>
</dbReference>
<dbReference type="InterPro" id="IPR050072">
    <property type="entry name" value="Peptidase_M20A"/>
</dbReference>
<feature type="domain" description="Peptidase M20 dimerisation" evidence="3">
    <location>
        <begin position="243"/>
        <end position="337"/>
    </location>
</feature>
<dbReference type="InterPro" id="IPR002933">
    <property type="entry name" value="Peptidase_M20"/>
</dbReference>
<evidence type="ECO:0000256" key="1">
    <source>
        <dbReference type="ARBA" id="ARBA00022723"/>
    </source>
</evidence>
<sequence>MFKCDRSRGLKRSTRFIQVVFSALACTLVSIEPHVQAKGIQVQEPTSSNQTTTHSTVATTAEEPIIAAALEHLHEQRLTTASFLSQLATIVSPSGHEHERAEAVAHKMRAVGLESVVVDDTPNVIGVIPGRSEKSFVFVATLDDLATVAIHQKAATEPPKIDGNRLVGPGTNTSSTSAAILAAAAALITAGFQPKHDLVFAAVAQEETGLVGMQALYEQYKDRAIGFIDVLGDGRRISFGAIGIHWWKIIATGPPGHSLSGGLPNVNQGIARAVDRILQLPHPETYSDSRTVINVSVLQSGSVFNHKPSTGWFSLDIRSLDNKVIQIIETAVQAELLQISQETGITLTMEAFQLTPGGQIPGARMSRLVTTAEAIAKYLGLEPTVSNRGSSNMNVAIGNGTPAIGLGGSRGGDRAQSSEWADITAMMRTASHVVLLAAILGMSD</sequence>
<gene>
    <name evidence="4" type="ORF">METZ01_LOCUS46902</name>
</gene>
<organism evidence="4">
    <name type="scientific">marine metagenome</name>
    <dbReference type="NCBI Taxonomy" id="408172"/>
    <lineage>
        <taxon>unclassified sequences</taxon>
        <taxon>metagenomes</taxon>
        <taxon>ecological metagenomes</taxon>
    </lineage>
</organism>
<reference evidence="4" key="1">
    <citation type="submission" date="2018-05" db="EMBL/GenBank/DDBJ databases">
        <authorList>
            <person name="Lanie J.A."/>
            <person name="Ng W.-L."/>
            <person name="Kazmierczak K.M."/>
            <person name="Andrzejewski T.M."/>
            <person name="Davidsen T.M."/>
            <person name="Wayne K.J."/>
            <person name="Tettelin H."/>
            <person name="Glass J.I."/>
            <person name="Rusch D."/>
            <person name="Podicherti R."/>
            <person name="Tsui H.-C.T."/>
            <person name="Winkler M.E."/>
        </authorList>
    </citation>
    <scope>NUCLEOTIDE SEQUENCE</scope>
</reference>
<proteinExistence type="predicted"/>
<dbReference type="PANTHER" id="PTHR43808:SF17">
    <property type="entry name" value="PEPTIDASE M20"/>
    <property type="match status" value="1"/>
</dbReference>
<dbReference type="GO" id="GO:0016787">
    <property type="term" value="F:hydrolase activity"/>
    <property type="evidence" value="ECO:0007669"/>
    <property type="project" value="UniProtKB-KW"/>
</dbReference>
<dbReference type="PROSITE" id="PS51257">
    <property type="entry name" value="PROKAR_LIPOPROTEIN"/>
    <property type="match status" value="1"/>
</dbReference>
<dbReference type="AlphaFoldDB" id="A0A381RSS3"/>
<dbReference type="PANTHER" id="PTHR43808">
    <property type="entry name" value="ACETYLORNITHINE DEACETYLASE"/>
    <property type="match status" value="1"/>
</dbReference>
<evidence type="ECO:0000256" key="2">
    <source>
        <dbReference type="ARBA" id="ARBA00022801"/>
    </source>
</evidence>
<keyword evidence="2" id="KW-0378">Hydrolase</keyword>
<dbReference type="SUPFAM" id="SSF55031">
    <property type="entry name" value="Bacterial exopeptidase dimerisation domain"/>
    <property type="match status" value="1"/>
</dbReference>
<dbReference type="SUPFAM" id="SSF53187">
    <property type="entry name" value="Zn-dependent exopeptidases"/>
    <property type="match status" value="1"/>
</dbReference>
<dbReference type="Gene3D" id="3.40.630.10">
    <property type="entry name" value="Zn peptidases"/>
    <property type="match status" value="1"/>
</dbReference>
<name>A0A381RSS3_9ZZZZ</name>
<dbReference type="Pfam" id="PF07687">
    <property type="entry name" value="M20_dimer"/>
    <property type="match status" value="1"/>
</dbReference>
<dbReference type="GO" id="GO:0046872">
    <property type="term" value="F:metal ion binding"/>
    <property type="evidence" value="ECO:0007669"/>
    <property type="project" value="UniProtKB-KW"/>
</dbReference>
<evidence type="ECO:0000313" key="4">
    <source>
        <dbReference type="EMBL" id="SUZ94048.1"/>
    </source>
</evidence>
<keyword evidence="1" id="KW-0479">Metal-binding</keyword>
<accession>A0A381RSS3</accession>
<evidence type="ECO:0000259" key="3">
    <source>
        <dbReference type="Pfam" id="PF07687"/>
    </source>
</evidence>
<protein>
    <recommendedName>
        <fullName evidence="3">Peptidase M20 dimerisation domain-containing protein</fullName>
    </recommendedName>
</protein>
<dbReference type="Gene3D" id="3.30.70.360">
    <property type="match status" value="1"/>
</dbReference>